<evidence type="ECO:0000313" key="3">
    <source>
        <dbReference type="Proteomes" id="UP000095751"/>
    </source>
</evidence>
<protein>
    <submittedName>
        <fullName evidence="2">Uncharacterized protein</fullName>
    </submittedName>
</protein>
<dbReference type="AlphaFoldDB" id="A0A1E7F0Z3"/>
<feature type="signal peptide" evidence="1">
    <location>
        <begin position="1"/>
        <end position="16"/>
    </location>
</feature>
<dbReference type="OrthoDB" id="40709at2759"/>
<dbReference type="Proteomes" id="UP000095751">
    <property type="component" value="Unassembled WGS sequence"/>
</dbReference>
<keyword evidence="3" id="KW-1185">Reference proteome</keyword>
<feature type="chain" id="PRO_5009192505" evidence="1">
    <location>
        <begin position="17"/>
        <end position="350"/>
    </location>
</feature>
<dbReference type="InParanoid" id="A0A1E7F0Z3"/>
<dbReference type="EMBL" id="KV784366">
    <property type="protein sequence ID" value="OEU11870.1"/>
    <property type="molecule type" value="Genomic_DNA"/>
</dbReference>
<name>A0A1E7F0Z3_9STRA</name>
<dbReference type="KEGG" id="fcy:FRACYDRAFT_270686"/>
<proteinExistence type="predicted"/>
<accession>A0A1E7F0Z3</accession>
<evidence type="ECO:0000313" key="2">
    <source>
        <dbReference type="EMBL" id="OEU11870.1"/>
    </source>
</evidence>
<gene>
    <name evidence="2" type="ORF">FRACYDRAFT_270686</name>
</gene>
<organism evidence="2 3">
    <name type="scientific">Fragilariopsis cylindrus CCMP1102</name>
    <dbReference type="NCBI Taxonomy" id="635003"/>
    <lineage>
        <taxon>Eukaryota</taxon>
        <taxon>Sar</taxon>
        <taxon>Stramenopiles</taxon>
        <taxon>Ochrophyta</taxon>
        <taxon>Bacillariophyta</taxon>
        <taxon>Bacillariophyceae</taxon>
        <taxon>Bacillariophycidae</taxon>
        <taxon>Bacillariales</taxon>
        <taxon>Bacillariaceae</taxon>
        <taxon>Fragilariopsis</taxon>
    </lineage>
</organism>
<reference evidence="2 3" key="1">
    <citation type="submission" date="2016-09" db="EMBL/GenBank/DDBJ databases">
        <title>Extensive genetic diversity and differential bi-allelic expression allows diatom success in the polar Southern Ocean.</title>
        <authorList>
            <consortium name="DOE Joint Genome Institute"/>
            <person name="Mock T."/>
            <person name="Otillar R.P."/>
            <person name="Strauss J."/>
            <person name="Dupont C."/>
            <person name="Frickenhaus S."/>
            <person name="Maumus F."/>
            <person name="Mcmullan M."/>
            <person name="Sanges R."/>
            <person name="Schmutz J."/>
            <person name="Toseland A."/>
            <person name="Valas R."/>
            <person name="Veluchamy A."/>
            <person name="Ward B.J."/>
            <person name="Allen A."/>
            <person name="Barry K."/>
            <person name="Falciatore A."/>
            <person name="Ferrante M."/>
            <person name="Fortunato A.E."/>
            <person name="Gloeckner G."/>
            <person name="Gruber A."/>
            <person name="Hipkin R."/>
            <person name="Janech M."/>
            <person name="Kroth P."/>
            <person name="Leese F."/>
            <person name="Lindquist E."/>
            <person name="Lyon B.R."/>
            <person name="Martin J."/>
            <person name="Mayer C."/>
            <person name="Parker M."/>
            <person name="Quesneville H."/>
            <person name="Raymond J."/>
            <person name="Uhlig C."/>
            <person name="Valentin K.U."/>
            <person name="Worden A.Z."/>
            <person name="Armbrust E.V."/>
            <person name="Bowler C."/>
            <person name="Green B."/>
            <person name="Moulton V."/>
            <person name="Van Oosterhout C."/>
            <person name="Grigoriev I."/>
        </authorList>
    </citation>
    <scope>NUCLEOTIDE SEQUENCE [LARGE SCALE GENOMIC DNA]</scope>
    <source>
        <strain evidence="2 3">CCMP1102</strain>
    </source>
</reference>
<sequence>MKFSLALALTTTTTAAAVVAANPIAADMSKLIRHARPSANSPHGHHHRLLEDNMEGEEHLEIDISGYSLRFESCQHYDGVVPDTVLTTAVQRTVSSTTRRFVTFRLCPSDTCDDTCNENYLEYIIELEDYLLATVAYQQELQEAMCNGCEEQCFSNTTFVPKNIDDDCAFCYGDCMKIRDMEDNGYIDATEFHECRMVYDDGEDRALYAGPVCASNGSKINIGVFANKACTFLDPNKDVEDYLMDEDGYSMKLSHALLKTVYSDECVSCKYQEQKNYDGGEKEVIQPEAREMCEILYGAAATVGSSIAGSAAATVGSSIAESAAETSMGGRKFTFIAALILGTAGLLITS</sequence>
<keyword evidence="1" id="KW-0732">Signal</keyword>
<evidence type="ECO:0000256" key="1">
    <source>
        <dbReference type="SAM" id="SignalP"/>
    </source>
</evidence>